<dbReference type="EMBL" id="VSRR010016794">
    <property type="protein sequence ID" value="MPC59699.1"/>
    <property type="molecule type" value="Genomic_DNA"/>
</dbReference>
<evidence type="ECO:0000256" key="1">
    <source>
        <dbReference type="SAM" id="MobiDB-lite"/>
    </source>
</evidence>
<organism evidence="2 3">
    <name type="scientific">Portunus trituberculatus</name>
    <name type="common">Swimming crab</name>
    <name type="synonym">Neptunus trituberculatus</name>
    <dbReference type="NCBI Taxonomy" id="210409"/>
    <lineage>
        <taxon>Eukaryota</taxon>
        <taxon>Metazoa</taxon>
        <taxon>Ecdysozoa</taxon>
        <taxon>Arthropoda</taxon>
        <taxon>Crustacea</taxon>
        <taxon>Multicrustacea</taxon>
        <taxon>Malacostraca</taxon>
        <taxon>Eumalacostraca</taxon>
        <taxon>Eucarida</taxon>
        <taxon>Decapoda</taxon>
        <taxon>Pleocyemata</taxon>
        <taxon>Brachyura</taxon>
        <taxon>Eubrachyura</taxon>
        <taxon>Portunoidea</taxon>
        <taxon>Portunidae</taxon>
        <taxon>Portuninae</taxon>
        <taxon>Portunus</taxon>
    </lineage>
</organism>
<name>A0A5B7GPZ9_PORTR</name>
<dbReference type="Proteomes" id="UP000324222">
    <property type="component" value="Unassembled WGS sequence"/>
</dbReference>
<proteinExistence type="predicted"/>
<reference evidence="2 3" key="1">
    <citation type="submission" date="2019-05" db="EMBL/GenBank/DDBJ databases">
        <title>Another draft genome of Portunus trituberculatus and its Hox gene families provides insights of decapod evolution.</title>
        <authorList>
            <person name="Jeong J.-H."/>
            <person name="Song I."/>
            <person name="Kim S."/>
            <person name="Choi T."/>
            <person name="Kim D."/>
            <person name="Ryu S."/>
            <person name="Kim W."/>
        </authorList>
    </citation>
    <scope>NUCLEOTIDE SEQUENCE [LARGE SCALE GENOMIC DNA]</scope>
    <source>
        <tissue evidence="2">Muscle</tissue>
    </source>
</reference>
<protein>
    <submittedName>
        <fullName evidence="2">Uncharacterized protein</fullName>
    </submittedName>
</protein>
<gene>
    <name evidence="2" type="ORF">E2C01_053724</name>
</gene>
<comment type="caution">
    <text evidence="2">The sequence shown here is derived from an EMBL/GenBank/DDBJ whole genome shotgun (WGS) entry which is preliminary data.</text>
</comment>
<evidence type="ECO:0000313" key="3">
    <source>
        <dbReference type="Proteomes" id="UP000324222"/>
    </source>
</evidence>
<dbReference type="AlphaFoldDB" id="A0A5B7GPZ9"/>
<keyword evidence="3" id="KW-1185">Reference proteome</keyword>
<sequence length="140" mass="16087">MKALLPEPRGAEPPAGDGKLGVVAAAHCQGSTRRRQTTGLPLEDLWLWQRPDHHWEMEIKETCRTNPGRPWSCRANRAHRKVHSAEKDGRRKYTRHYCLNERPLLCTPDLMVHHAKYTSHLPQHNVTRPHHQSPLPSSAH</sequence>
<feature type="region of interest" description="Disordered" evidence="1">
    <location>
        <begin position="121"/>
        <end position="140"/>
    </location>
</feature>
<accession>A0A5B7GPZ9</accession>
<evidence type="ECO:0000313" key="2">
    <source>
        <dbReference type="EMBL" id="MPC59699.1"/>
    </source>
</evidence>